<name>A0A6L5YG54_9FIRM</name>
<feature type="region of interest" description="Disordered" evidence="1">
    <location>
        <begin position="1"/>
        <end position="39"/>
    </location>
</feature>
<sequence length="112" mass="12645">MADTTKDLQEENLQIPIDAENEDGKKEGPKKTAKCKKDEQKTVRVTLPRIEGQKNQDEFFSVNFKNYIIQRGKPVDIPIELAEVIRNGDKAKDAAYEYAEEHGLNEPPTSGV</sequence>
<dbReference type="Proteomes" id="UP000476055">
    <property type="component" value="Unassembled WGS sequence"/>
</dbReference>
<accession>A0A6L5YG54</accession>
<protein>
    <submittedName>
        <fullName evidence="2">Uncharacterized protein</fullName>
    </submittedName>
</protein>
<reference evidence="2 3" key="1">
    <citation type="submission" date="2019-08" db="EMBL/GenBank/DDBJ databases">
        <title>In-depth cultivation of the pig gut microbiome towards novel bacterial diversity and tailored functional studies.</title>
        <authorList>
            <person name="Wylensek D."/>
            <person name="Hitch T.C.A."/>
            <person name="Clavel T."/>
        </authorList>
    </citation>
    <scope>NUCLEOTIDE SEQUENCE [LARGE SCALE GENOMIC DNA]</scope>
    <source>
        <strain evidence="2 3">WCA3-601-WT-6H</strain>
    </source>
</reference>
<keyword evidence="3" id="KW-1185">Reference proteome</keyword>
<comment type="caution">
    <text evidence="2">The sequence shown here is derived from an EMBL/GenBank/DDBJ whole genome shotgun (WGS) entry which is preliminary data.</text>
</comment>
<dbReference type="EMBL" id="VUMU01000002">
    <property type="protein sequence ID" value="MST57286.1"/>
    <property type="molecule type" value="Genomic_DNA"/>
</dbReference>
<gene>
    <name evidence="2" type="ORF">FYJ59_03325</name>
</gene>
<dbReference type="RefSeq" id="WP_154495253.1">
    <property type="nucleotide sequence ID" value="NZ_VUMU01000002.1"/>
</dbReference>
<evidence type="ECO:0000313" key="2">
    <source>
        <dbReference type="EMBL" id="MST57286.1"/>
    </source>
</evidence>
<organism evidence="2 3">
    <name type="scientific">Waltera intestinalis</name>
    <dbReference type="NCBI Taxonomy" id="2606635"/>
    <lineage>
        <taxon>Bacteria</taxon>
        <taxon>Bacillati</taxon>
        <taxon>Bacillota</taxon>
        <taxon>Clostridia</taxon>
        <taxon>Lachnospirales</taxon>
        <taxon>Lachnospiraceae</taxon>
        <taxon>Waltera</taxon>
    </lineage>
</organism>
<proteinExistence type="predicted"/>
<dbReference type="AlphaFoldDB" id="A0A6L5YG54"/>
<feature type="compositionally biased region" description="Basic and acidic residues" evidence="1">
    <location>
        <begin position="22"/>
        <end position="39"/>
    </location>
</feature>
<evidence type="ECO:0000256" key="1">
    <source>
        <dbReference type="SAM" id="MobiDB-lite"/>
    </source>
</evidence>
<evidence type="ECO:0000313" key="3">
    <source>
        <dbReference type="Proteomes" id="UP000476055"/>
    </source>
</evidence>